<feature type="compositionally biased region" description="Low complexity" evidence="1">
    <location>
        <begin position="269"/>
        <end position="293"/>
    </location>
</feature>
<sequence length="344" mass="37827">MGNSKSRQANPAGQTRKQAKHASRNIINNNNNNNNNPPPSTYDAFSSQPLANDRGHYSVHGSTVAPGALPGGAFHTNLSSPGRLDQQKKESDSSLGLKYGSRVKRATVLGPGPPPDTDYLINSSNISNEIKTNSQRLRSSGLAPRTTTAMSTGELSRGGPEMSYQHQQQRERENDQQMRASPVSMRKSQGRNSALASSSPAQNQYSTSLNYQPHTQYHSSQPHQQQRMSMASPAPINGHRDEDSKGGKRGQLPSDAMDIPHHQRPSSFQNGYGHHGGQSQQQQQHSNSYHPSPLQQQPIRQSKADSRIRSDYNYTNNNSNTSPLNNNNNNTNTLNYNTDSSNLY</sequence>
<comment type="caution">
    <text evidence="2">The sequence shown here is derived from an EMBL/GenBank/DDBJ whole genome shotgun (WGS) entry which is preliminary data.</text>
</comment>
<evidence type="ECO:0000256" key="1">
    <source>
        <dbReference type="SAM" id="MobiDB-lite"/>
    </source>
</evidence>
<evidence type="ECO:0000313" key="3">
    <source>
        <dbReference type="Proteomes" id="UP000823405"/>
    </source>
</evidence>
<feature type="region of interest" description="Disordered" evidence="1">
    <location>
        <begin position="1"/>
        <end position="98"/>
    </location>
</feature>
<feature type="non-terminal residue" evidence="2">
    <location>
        <position position="344"/>
    </location>
</feature>
<dbReference type="OrthoDB" id="2013972at2759"/>
<feature type="compositionally biased region" description="Low complexity" evidence="1">
    <location>
        <begin position="311"/>
        <end position="344"/>
    </location>
</feature>
<accession>A0A9P6R8W3</accession>
<organism evidence="2 3">
    <name type="scientific">Linnemannia gamsii</name>
    <dbReference type="NCBI Taxonomy" id="64522"/>
    <lineage>
        <taxon>Eukaryota</taxon>
        <taxon>Fungi</taxon>
        <taxon>Fungi incertae sedis</taxon>
        <taxon>Mucoromycota</taxon>
        <taxon>Mortierellomycotina</taxon>
        <taxon>Mortierellomycetes</taxon>
        <taxon>Mortierellales</taxon>
        <taxon>Mortierellaceae</taxon>
        <taxon>Linnemannia</taxon>
    </lineage>
</organism>
<dbReference type="AlphaFoldDB" id="A0A9P6R8W3"/>
<gene>
    <name evidence="2" type="ORF">BGZ97_011328</name>
</gene>
<name>A0A9P6R8W3_9FUNG</name>
<proteinExistence type="predicted"/>
<dbReference type="EMBL" id="JAAAIN010000630">
    <property type="protein sequence ID" value="KAG0312269.1"/>
    <property type="molecule type" value="Genomic_DNA"/>
</dbReference>
<feature type="region of interest" description="Disordered" evidence="1">
    <location>
        <begin position="130"/>
        <end position="344"/>
    </location>
</feature>
<dbReference type="Proteomes" id="UP000823405">
    <property type="component" value="Unassembled WGS sequence"/>
</dbReference>
<feature type="compositionally biased region" description="Polar residues" evidence="1">
    <location>
        <begin position="1"/>
        <end position="16"/>
    </location>
</feature>
<feature type="compositionally biased region" description="Polar residues" evidence="1">
    <location>
        <begin position="145"/>
        <end position="154"/>
    </location>
</feature>
<reference evidence="2" key="1">
    <citation type="journal article" date="2020" name="Fungal Divers.">
        <title>Resolving the Mortierellaceae phylogeny through synthesis of multi-gene phylogenetics and phylogenomics.</title>
        <authorList>
            <person name="Vandepol N."/>
            <person name="Liber J."/>
            <person name="Desiro A."/>
            <person name="Na H."/>
            <person name="Kennedy M."/>
            <person name="Barry K."/>
            <person name="Grigoriev I.V."/>
            <person name="Miller A.N."/>
            <person name="O'Donnell K."/>
            <person name="Stajich J.E."/>
            <person name="Bonito G."/>
        </authorList>
    </citation>
    <scope>NUCLEOTIDE SEQUENCE</scope>
    <source>
        <strain evidence="2">NVP60</strain>
    </source>
</reference>
<feature type="compositionally biased region" description="Polar residues" evidence="1">
    <location>
        <begin position="186"/>
        <end position="229"/>
    </location>
</feature>
<evidence type="ECO:0000313" key="2">
    <source>
        <dbReference type="EMBL" id="KAG0312269.1"/>
    </source>
</evidence>
<feature type="compositionally biased region" description="Low complexity" evidence="1">
    <location>
        <begin position="25"/>
        <end position="35"/>
    </location>
</feature>
<protein>
    <submittedName>
        <fullName evidence="2">Uncharacterized protein</fullName>
    </submittedName>
</protein>
<keyword evidence="3" id="KW-1185">Reference proteome</keyword>